<proteinExistence type="predicted"/>
<dbReference type="InterPro" id="IPR015915">
    <property type="entry name" value="Kelch-typ_b-propeller"/>
</dbReference>
<evidence type="ECO:0000313" key="1">
    <source>
        <dbReference type="EMBL" id="KAA0185293.1"/>
    </source>
</evidence>
<comment type="caution">
    <text evidence="1">The sequence shown here is derived from an EMBL/GenBank/DDBJ whole genome shotgun (WGS) entry which is preliminary data.</text>
</comment>
<dbReference type="OrthoDB" id="7676067at2759"/>
<gene>
    <name evidence="1" type="ORF">FBUS_04150</name>
</gene>
<organism evidence="1 2">
    <name type="scientific">Fasciolopsis buskii</name>
    <dbReference type="NCBI Taxonomy" id="27845"/>
    <lineage>
        <taxon>Eukaryota</taxon>
        <taxon>Metazoa</taxon>
        <taxon>Spiralia</taxon>
        <taxon>Lophotrochozoa</taxon>
        <taxon>Platyhelminthes</taxon>
        <taxon>Trematoda</taxon>
        <taxon>Digenea</taxon>
        <taxon>Plagiorchiida</taxon>
        <taxon>Echinostomata</taxon>
        <taxon>Echinostomatoidea</taxon>
        <taxon>Fasciolidae</taxon>
        <taxon>Fasciolopsis</taxon>
    </lineage>
</organism>
<keyword evidence="2" id="KW-1185">Reference proteome</keyword>
<name>A0A8E0RNS4_9TREM</name>
<sequence length="314" mass="35854">MLILRIILGTDVYIVGGIRDGPGSINSEIYRLDLEERTCHVVGRQESPAYFHDVVYIPHLDELYSFGGTNRTDPVTRTNELHRFRLHRRPLALLELAWNRLLILLRSPSFDLFTIEHYVTSAIPSTSQDVFSVICDRLRWVHCQLITKLPFFPCQLCDLSVPAAQPHVVVFRVSAIVLLIVHGFRLGLHSVEPVQIYSNVISAIQQVISGDRMTLSIVIKQLSQRLHVTDVTESVGDPHFMQHDPSCMTREIKSHTQLPITTGLDKLFYTSFLFLLNVPERLIRRLPDGSEYLRYVMAIQRLLGESDPVESMSL</sequence>
<dbReference type="AlphaFoldDB" id="A0A8E0RNS4"/>
<dbReference type="Proteomes" id="UP000728185">
    <property type="component" value="Unassembled WGS sequence"/>
</dbReference>
<dbReference type="EMBL" id="LUCM01010566">
    <property type="protein sequence ID" value="KAA0185293.1"/>
    <property type="molecule type" value="Genomic_DNA"/>
</dbReference>
<accession>A0A8E0RNS4</accession>
<reference evidence="1" key="1">
    <citation type="submission" date="2019-05" db="EMBL/GenBank/DDBJ databases">
        <title>Annotation for the trematode Fasciolopsis buski.</title>
        <authorList>
            <person name="Choi Y.-J."/>
        </authorList>
    </citation>
    <scope>NUCLEOTIDE SEQUENCE</scope>
    <source>
        <strain evidence="1">HT</strain>
        <tissue evidence="1">Whole worm</tissue>
    </source>
</reference>
<dbReference type="Gene3D" id="2.120.10.80">
    <property type="entry name" value="Kelch-type beta propeller"/>
    <property type="match status" value="1"/>
</dbReference>
<protein>
    <submittedName>
        <fullName evidence="1">Uncharacterized protein</fullName>
    </submittedName>
</protein>
<evidence type="ECO:0000313" key="2">
    <source>
        <dbReference type="Proteomes" id="UP000728185"/>
    </source>
</evidence>
<dbReference type="SUPFAM" id="SSF117281">
    <property type="entry name" value="Kelch motif"/>
    <property type="match status" value="1"/>
</dbReference>